<keyword evidence="2" id="KW-1185">Reference proteome</keyword>
<dbReference type="AlphaFoldDB" id="A0A371Q3T9"/>
<proteinExistence type="predicted"/>
<comment type="caution">
    <text evidence="1">The sequence shown here is derived from an EMBL/GenBank/DDBJ whole genome shotgun (WGS) entry which is preliminary data.</text>
</comment>
<dbReference type="Proteomes" id="UP000262477">
    <property type="component" value="Unassembled WGS sequence"/>
</dbReference>
<protein>
    <submittedName>
        <fullName evidence="1">Uncharacterized protein</fullName>
    </submittedName>
</protein>
<sequence length="173" mass="19054">MAAAWDWFGIATDAQQEGDWVLDDVERHVLADLVVAANPLHGGRLPPHTQDSLYVRVGRISKWAGVLRLAARAGGWELFPVAGEDPSVLTRPVGMADMLSGFYALAEQGERWQKLILATAEMLNADTDGSLRQGRTLEQVIRDRNPRFESDLAAAEAFFTGPGSLDDLPQFFY</sequence>
<organism evidence="1 2">
    <name type="scientific">Streptomyces inhibens</name>
    <dbReference type="NCBI Taxonomy" id="2293571"/>
    <lineage>
        <taxon>Bacteria</taxon>
        <taxon>Bacillati</taxon>
        <taxon>Actinomycetota</taxon>
        <taxon>Actinomycetes</taxon>
        <taxon>Kitasatosporales</taxon>
        <taxon>Streptomycetaceae</taxon>
        <taxon>Streptomyces</taxon>
    </lineage>
</organism>
<evidence type="ECO:0000313" key="1">
    <source>
        <dbReference type="EMBL" id="REK89386.1"/>
    </source>
</evidence>
<accession>A0A371Q3T9</accession>
<evidence type="ECO:0000313" key="2">
    <source>
        <dbReference type="Proteomes" id="UP000262477"/>
    </source>
</evidence>
<dbReference type="EMBL" id="QUAC01000127">
    <property type="protein sequence ID" value="REK89386.1"/>
    <property type="molecule type" value="Genomic_DNA"/>
</dbReference>
<gene>
    <name evidence="1" type="ORF">DY245_16010</name>
</gene>
<name>A0A371Q3T9_STRIH</name>
<dbReference type="OrthoDB" id="4227865at2"/>
<reference evidence="1 2" key="1">
    <citation type="submission" date="2018-08" db="EMBL/GenBank/DDBJ databases">
        <title>Streptomyces NEAU-D10 sp. nov., a novel Actinomycete isolated from soil.</title>
        <authorList>
            <person name="Jin L."/>
        </authorList>
    </citation>
    <scope>NUCLEOTIDE SEQUENCE [LARGE SCALE GENOMIC DNA]</scope>
    <source>
        <strain evidence="1 2">NEAU-D10</strain>
    </source>
</reference>